<evidence type="ECO:0000256" key="1">
    <source>
        <dbReference type="SAM" id="MobiDB-lite"/>
    </source>
</evidence>
<keyword evidence="3" id="KW-1185">Reference proteome</keyword>
<feature type="compositionally biased region" description="Basic and acidic residues" evidence="1">
    <location>
        <begin position="256"/>
        <end position="266"/>
    </location>
</feature>
<dbReference type="AlphaFoldDB" id="A0ABD3PHK3"/>
<feature type="region of interest" description="Disordered" evidence="1">
    <location>
        <begin position="256"/>
        <end position="281"/>
    </location>
</feature>
<sequence>MRETVNEPSTPHRSTIRDSEPQHRRKCLSTTIRIREIPPLPCRGQRRPGSPTGFEPADCPLSIVNQPHRSHTSSEFTTESRLSFHRSISGHQQDQDPHGTRVSSLPWTDGERTGHVNQLIEPHGIGWIQYRDGSVLMANWCKGLRMRPTCDIALSRLVPPLQGRRALTLGDIATPNEMIIEPNPQKAHENAASLRIHSFAFILRSNGDWTYAILANRPIECGSEASIRFVLDTEGRSKILKSKYWSKCIRLVKDSESKKTAKETTGGKETNSSNEEASRLNSFQRAMRRVSLDMSMKTIRS</sequence>
<organism evidence="2 3">
    <name type="scientific">Cyclotella cryptica</name>
    <dbReference type="NCBI Taxonomy" id="29204"/>
    <lineage>
        <taxon>Eukaryota</taxon>
        <taxon>Sar</taxon>
        <taxon>Stramenopiles</taxon>
        <taxon>Ochrophyta</taxon>
        <taxon>Bacillariophyta</taxon>
        <taxon>Coscinodiscophyceae</taxon>
        <taxon>Thalassiosirophycidae</taxon>
        <taxon>Stephanodiscales</taxon>
        <taxon>Stephanodiscaceae</taxon>
        <taxon>Cyclotella</taxon>
    </lineage>
</organism>
<evidence type="ECO:0000313" key="3">
    <source>
        <dbReference type="Proteomes" id="UP001516023"/>
    </source>
</evidence>
<dbReference type="EMBL" id="JABMIG020000173">
    <property type="protein sequence ID" value="KAL3787528.1"/>
    <property type="molecule type" value="Genomic_DNA"/>
</dbReference>
<name>A0ABD3PHK3_9STRA</name>
<gene>
    <name evidence="2" type="ORF">HJC23_013737</name>
</gene>
<comment type="caution">
    <text evidence="2">The sequence shown here is derived from an EMBL/GenBank/DDBJ whole genome shotgun (WGS) entry which is preliminary data.</text>
</comment>
<feature type="compositionally biased region" description="Polar residues" evidence="1">
    <location>
        <begin position="271"/>
        <end position="281"/>
    </location>
</feature>
<protein>
    <submittedName>
        <fullName evidence="2">Uncharacterized protein</fullName>
    </submittedName>
</protein>
<proteinExistence type="predicted"/>
<dbReference type="Proteomes" id="UP001516023">
    <property type="component" value="Unassembled WGS sequence"/>
</dbReference>
<evidence type="ECO:0000313" key="2">
    <source>
        <dbReference type="EMBL" id="KAL3787528.1"/>
    </source>
</evidence>
<accession>A0ABD3PHK3</accession>
<feature type="compositionally biased region" description="Polar residues" evidence="1">
    <location>
        <begin position="63"/>
        <end position="81"/>
    </location>
</feature>
<feature type="region of interest" description="Disordered" evidence="1">
    <location>
        <begin position="1"/>
        <end position="109"/>
    </location>
</feature>
<feature type="compositionally biased region" description="Polar residues" evidence="1">
    <location>
        <begin position="1"/>
        <end position="13"/>
    </location>
</feature>
<reference evidence="2 3" key="1">
    <citation type="journal article" date="2020" name="G3 (Bethesda)">
        <title>Improved Reference Genome for Cyclotella cryptica CCMP332, a Model for Cell Wall Morphogenesis, Salinity Adaptation, and Lipid Production in Diatoms (Bacillariophyta).</title>
        <authorList>
            <person name="Roberts W.R."/>
            <person name="Downey K.M."/>
            <person name="Ruck E.C."/>
            <person name="Traller J.C."/>
            <person name="Alverson A.J."/>
        </authorList>
    </citation>
    <scope>NUCLEOTIDE SEQUENCE [LARGE SCALE GENOMIC DNA]</scope>
    <source>
        <strain evidence="2 3">CCMP332</strain>
    </source>
</reference>